<accession>A0AA37Q6N9</accession>
<dbReference type="EMBL" id="BRXS01000006">
    <property type="protein sequence ID" value="GLC27545.1"/>
    <property type="molecule type" value="Genomic_DNA"/>
</dbReference>
<organism evidence="1 2">
    <name type="scientific">Roseisolibacter agri</name>
    <dbReference type="NCBI Taxonomy" id="2014610"/>
    <lineage>
        <taxon>Bacteria</taxon>
        <taxon>Pseudomonadati</taxon>
        <taxon>Gemmatimonadota</taxon>
        <taxon>Gemmatimonadia</taxon>
        <taxon>Gemmatimonadales</taxon>
        <taxon>Gemmatimonadaceae</taxon>
        <taxon>Roseisolibacter</taxon>
    </lineage>
</organism>
<reference evidence="1" key="1">
    <citation type="submission" date="2022-08" db="EMBL/GenBank/DDBJ databases">
        <title>Draft genome sequencing of Roseisolibacter agri AW1220.</title>
        <authorList>
            <person name="Tobiishi Y."/>
            <person name="Tonouchi A."/>
        </authorList>
    </citation>
    <scope>NUCLEOTIDE SEQUENCE</scope>
    <source>
        <strain evidence="1">AW1220</strain>
    </source>
</reference>
<dbReference type="Proteomes" id="UP001161325">
    <property type="component" value="Unassembled WGS sequence"/>
</dbReference>
<evidence type="ECO:0000313" key="2">
    <source>
        <dbReference type="Proteomes" id="UP001161325"/>
    </source>
</evidence>
<protein>
    <submittedName>
        <fullName evidence="1">Uncharacterized protein</fullName>
    </submittedName>
</protein>
<keyword evidence="2" id="KW-1185">Reference proteome</keyword>
<evidence type="ECO:0000313" key="1">
    <source>
        <dbReference type="EMBL" id="GLC27545.1"/>
    </source>
</evidence>
<proteinExistence type="predicted"/>
<dbReference type="AlphaFoldDB" id="A0AA37Q6N9"/>
<gene>
    <name evidence="1" type="ORF">rosag_40580</name>
</gene>
<name>A0AA37Q6N9_9BACT</name>
<comment type="caution">
    <text evidence="1">The sequence shown here is derived from an EMBL/GenBank/DDBJ whole genome shotgun (WGS) entry which is preliminary data.</text>
</comment>
<sequence length="82" mass="9109">MATVATSVTRAAAVTPQIGTRSRAERLRRDVAAARAPRLEIQDMIGGEAWYRCVALLRAARCGARTAVWHARRRQTRFSSRA</sequence>